<protein>
    <submittedName>
        <fullName evidence="6">NitT/TauT family transport system substrate-binding protein/sulfonate transport system substrate-binding protein</fullName>
    </submittedName>
</protein>
<gene>
    <name evidence="6" type="ORF">FHS82_003020</name>
</gene>
<feature type="signal peptide" evidence="4">
    <location>
        <begin position="1"/>
        <end position="20"/>
    </location>
</feature>
<organism evidence="6 7">
    <name type="scientific">Pseudochelatococcus lubricantis</name>
    <dbReference type="NCBI Taxonomy" id="1538102"/>
    <lineage>
        <taxon>Bacteria</taxon>
        <taxon>Pseudomonadati</taxon>
        <taxon>Pseudomonadota</taxon>
        <taxon>Alphaproteobacteria</taxon>
        <taxon>Hyphomicrobiales</taxon>
        <taxon>Chelatococcaceae</taxon>
        <taxon>Pseudochelatococcus</taxon>
    </lineage>
</organism>
<evidence type="ECO:0000313" key="7">
    <source>
        <dbReference type="Proteomes" id="UP001429580"/>
    </source>
</evidence>
<dbReference type="PANTHER" id="PTHR30024">
    <property type="entry name" value="ALIPHATIC SULFONATES-BINDING PROTEIN-RELATED"/>
    <property type="match status" value="1"/>
</dbReference>
<dbReference type="Gene3D" id="3.40.190.10">
    <property type="entry name" value="Periplasmic binding protein-like II"/>
    <property type="match status" value="2"/>
</dbReference>
<dbReference type="InterPro" id="IPR015168">
    <property type="entry name" value="SsuA/THI5"/>
</dbReference>
<reference evidence="6 7" key="1">
    <citation type="submission" date="2020-03" db="EMBL/GenBank/DDBJ databases">
        <title>Genomic Encyclopedia of Type Strains, Phase IV (KMG-IV): sequencing the most valuable type-strain genomes for metagenomic binning, comparative biology and taxonomic classification.</title>
        <authorList>
            <person name="Goeker M."/>
        </authorList>
    </citation>
    <scope>NUCLEOTIDE SEQUENCE [LARGE SCALE GENOMIC DNA]</scope>
    <source>
        <strain evidence="6 7">DSM 103870</strain>
    </source>
</reference>
<feature type="domain" description="SsuA/THI5-like" evidence="5">
    <location>
        <begin position="94"/>
        <end position="266"/>
    </location>
</feature>
<comment type="subcellular location">
    <subcellularLocation>
        <location evidence="1">Periplasm</location>
    </subcellularLocation>
</comment>
<keyword evidence="7" id="KW-1185">Reference proteome</keyword>
<evidence type="ECO:0000259" key="5">
    <source>
        <dbReference type="Pfam" id="PF09084"/>
    </source>
</evidence>
<dbReference type="EMBL" id="JAASQI010000007">
    <property type="protein sequence ID" value="NIJ59165.1"/>
    <property type="molecule type" value="Genomic_DNA"/>
</dbReference>
<keyword evidence="3 4" id="KW-0732">Signal</keyword>
<proteinExistence type="inferred from homology"/>
<feature type="chain" id="PRO_5046639267" evidence="4">
    <location>
        <begin position="21"/>
        <end position="328"/>
    </location>
</feature>
<evidence type="ECO:0000256" key="4">
    <source>
        <dbReference type="SAM" id="SignalP"/>
    </source>
</evidence>
<sequence length="328" mass="34155">MTAILASVIAAAVHSSPSPAQEAGKPAGQAAPVELNFGFPWNGGVGFPPALTDATGYAIHLGLAGPILEAHGFKLGRQIGFNTGPLALAGLQSGEIQLAQTGETPAVLTVVNGQATRAVTIGAPAGDLWIVARKSEAGKLEDLAGKSIGAAFGSNFDKFALAALKRTGQQDKVKLVNLSPSETYPALQSGGVAAVVASPPQAVGWLRKDKDVHIIARAREGDPTLELSASVVVTTEDFAVRNPGLQKALWEVQKAGIAEIRRDPQKYYTFYSQKTGLSPEESSTVVLLNFADAPIAPDGLKVIRSSLAFLTDTGVIKRSADVDAWTLK</sequence>
<evidence type="ECO:0000256" key="2">
    <source>
        <dbReference type="ARBA" id="ARBA00010742"/>
    </source>
</evidence>
<comment type="similarity">
    <text evidence="2">Belongs to the bacterial solute-binding protein SsuA/TauA family.</text>
</comment>
<dbReference type="Proteomes" id="UP001429580">
    <property type="component" value="Unassembled WGS sequence"/>
</dbReference>
<dbReference type="RefSeq" id="WP_166954279.1">
    <property type="nucleotide sequence ID" value="NZ_JAASQI010000007.1"/>
</dbReference>
<accession>A0ABX0V459</accession>
<evidence type="ECO:0000256" key="1">
    <source>
        <dbReference type="ARBA" id="ARBA00004418"/>
    </source>
</evidence>
<evidence type="ECO:0000313" key="6">
    <source>
        <dbReference type="EMBL" id="NIJ59165.1"/>
    </source>
</evidence>
<dbReference type="Pfam" id="PF09084">
    <property type="entry name" value="NMT1"/>
    <property type="match status" value="1"/>
</dbReference>
<name>A0ABX0V459_9HYPH</name>
<dbReference type="SUPFAM" id="SSF53850">
    <property type="entry name" value="Periplasmic binding protein-like II"/>
    <property type="match status" value="1"/>
</dbReference>
<dbReference type="PANTHER" id="PTHR30024:SF47">
    <property type="entry name" value="TAURINE-BINDING PERIPLASMIC PROTEIN"/>
    <property type="match status" value="1"/>
</dbReference>
<comment type="caution">
    <text evidence="6">The sequence shown here is derived from an EMBL/GenBank/DDBJ whole genome shotgun (WGS) entry which is preliminary data.</text>
</comment>
<evidence type="ECO:0000256" key="3">
    <source>
        <dbReference type="ARBA" id="ARBA00022729"/>
    </source>
</evidence>